<evidence type="ECO:0000256" key="4">
    <source>
        <dbReference type="SAM" id="Phobius"/>
    </source>
</evidence>
<dbReference type="SMART" id="SM00710">
    <property type="entry name" value="PbH1"/>
    <property type="match status" value="7"/>
</dbReference>
<evidence type="ECO:0000256" key="2">
    <source>
        <dbReference type="ARBA" id="ARBA00022737"/>
    </source>
</evidence>
<dbReference type="PANTHER" id="PTHR22990">
    <property type="entry name" value="F-BOX ONLY PROTEIN"/>
    <property type="match status" value="1"/>
</dbReference>
<dbReference type="InterPro" id="IPR051550">
    <property type="entry name" value="SCF-Subunits/Alg-Epimerases"/>
</dbReference>
<keyword evidence="3" id="KW-0833">Ubl conjugation pathway</keyword>
<evidence type="ECO:0000259" key="5">
    <source>
        <dbReference type="Pfam" id="PF13229"/>
    </source>
</evidence>
<keyword evidence="4" id="KW-0472">Membrane</keyword>
<keyword evidence="4" id="KW-1133">Transmembrane helix</keyword>
<dbReference type="InterPro" id="IPR012334">
    <property type="entry name" value="Pectin_lyas_fold"/>
</dbReference>
<keyword evidence="4" id="KW-0812">Transmembrane</keyword>
<dbReference type="InterPro" id="IPR022441">
    <property type="entry name" value="Para_beta_helix_rpt-2"/>
</dbReference>
<organism evidence="6">
    <name type="scientific">marine sediment metagenome</name>
    <dbReference type="NCBI Taxonomy" id="412755"/>
    <lineage>
        <taxon>unclassified sequences</taxon>
        <taxon>metagenomes</taxon>
        <taxon>ecological metagenomes</taxon>
    </lineage>
</organism>
<evidence type="ECO:0000256" key="3">
    <source>
        <dbReference type="ARBA" id="ARBA00022786"/>
    </source>
</evidence>
<dbReference type="InterPro" id="IPR011050">
    <property type="entry name" value="Pectin_lyase_fold/virulence"/>
</dbReference>
<comment type="pathway">
    <text evidence="1">Protein modification; protein ubiquitination.</text>
</comment>
<dbReference type="InterPro" id="IPR039448">
    <property type="entry name" value="Beta_helix"/>
</dbReference>
<feature type="domain" description="Right handed beta helix" evidence="5">
    <location>
        <begin position="91"/>
        <end position="210"/>
    </location>
</feature>
<feature type="transmembrane region" description="Helical" evidence="4">
    <location>
        <begin position="335"/>
        <end position="355"/>
    </location>
</feature>
<comment type="caution">
    <text evidence="6">The sequence shown here is derived from an EMBL/GenBank/DDBJ whole genome shotgun (WGS) entry which is preliminary data.</text>
</comment>
<dbReference type="Gene3D" id="2.160.20.10">
    <property type="entry name" value="Single-stranded right-handed beta-helix, Pectin lyase-like"/>
    <property type="match status" value="2"/>
</dbReference>
<proteinExistence type="predicted"/>
<accession>A0A0F9H621</accession>
<keyword evidence="2" id="KW-0677">Repeat</keyword>
<dbReference type="AlphaFoldDB" id="A0A0F9H621"/>
<sequence>MNYWKSGIVFGIIFSICPFTGFYDSPSLFISDGEELNPSRVYDSSGSAIYIDDTSEYYTWELFSLLSPLSTGKGTVEDPYIIQGSFLGSGTSDAIVIMNSKAHFMIKDSVIFSSGGSGIVFRNVQNGNIIDSSIVNSDYGIFLDSCSNVTIANNEVLSNKQSGINIFRSSNIIVKSNRVANNQMAGISLFKSDSTTVYSNTVSSNNLLGVVSGMGSGYIIKNNHIFNHSNGIYLYKSTLSSVIGNEITNVTEFGILIQYNSNFNTIINNTLLNNYFLIGLGEDCGNNNIFNNSANQILVIDGTYGPPPFSEEEFEELNRLYFSSKESSTLPGYDIGLILSIISFAFLFLFIKFRLQNTQRVNKKG</sequence>
<dbReference type="Pfam" id="PF13229">
    <property type="entry name" value="Beta_helix"/>
    <property type="match status" value="1"/>
</dbReference>
<dbReference type="PANTHER" id="PTHR22990:SF15">
    <property type="entry name" value="F-BOX ONLY PROTEIN 10"/>
    <property type="match status" value="1"/>
</dbReference>
<dbReference type="EMBL" id="LAZR01017934">
    <property type="protein sequence ID" value="KKL98396.1"/>
    <property type="molecule type" value="Genomic_DNA"/>
</dbReference>
<evidence type="ECO:0000256" key="1">
    <source>
        <dbReference type="ARBA" id="ARBA00004906"/>
    </source>
</evidence>
<reference evidence="6" key="1">
    <citation type="journal article" date="2015" name="Nature">
        <title>Complex archaea that bridge the gap between prokaryotes and eukaryotes.</title>
        <authorList>
            <person name="Spang A."/>
            <person name="Saw J.H."/>
            <person name="Jorgensen S.L."/>
            <person name="Zaremba-Niedzwiedzka K."/>
            <person name="Martijn J."/>
            <person name="Lind A.E."/>
            <person name="van Eijk R."/>
            <person name="Schleper C."/>
            <person name="Guy L."/>
            <person name="Ettema T.J."/>
        </authorList>
    </citation>
    <scope>NUCLEOTIDE SEQUENCE</scope>
</reference>
<dbReference type="SUPFAM" id="SSF51126">
    <property type="entry name" value="Pectin lyase-like"/>
    <property type="match status" value="1"/>
</dbReference>
<dbReference type="NCBIfam" id="TIGR03804">
    <property type="entry name" value="para_beta_helix"/>
    <property type="match status" value="4"/>
</dbReference>
<gene>
    <name evidence="6" type="ORF">LCGC14_1824850</name>
</gene>
<name>A0A0F9H621_9ZZZZ</name>
<dbReference type="InterPro" id="IPR006626">
    <property type="entry name" value="PbH1"/>
</dbReference>
<evidence type="ECO:0000313" key="6">
    <source>
        <dbReference type="EMBL" id="KKL98396.1"/>
    </source>
</evidence>
<protein>
    <recommendedName>
        <fullName evidence="5">Right handed beta helix domain-containing protein</fullName>
    </recommendedName>
</protein>